<comment type="similarity">
    <text evidence="10">Belongs to the insect chemoreceptor superfamily. Heteromeric odorant receptor channel (TC 1.A.69) family. Or2a subfamily.</text>
</comment>
<reference evidence="13" key="1">
    <citation type="submission" date="2020-03" db="EMBL/GenBank/DDBJ databases">
        <title>Relaxed selection underlies rapid genomic changes in the transitions from sociality to social parasitism in ants.</title>
        <authorList>
            <person name="Bi X."/>
        </authorList>
    </citation>
    <scope>NUCLEOTIDE SEQUENCE</scope>
    <source>
        <strain evidence="13">BGI-DK2014a</strain>
        <tissue evidence="13">Whole body</tissue>
    </source>
</reference>
<dbReference type="GO" id="GO:0005549">
    <property type="term" value="F:odorant binding"/>
    <property type="evidence" value="ECO:0007669"/>
    <property type="project" value="InterPro"/>
</dbReference>
<keyword evidence="14" id="KW-1185">Reference proteome</keyword>
<feature type="transmembrane region" description="Helical" evidence="12">
    <location>
        <begin position="781"/>
        <end position="809"/>
    </location>
</feature>
<feature type="non-terminal residue" evidence="13">
    <location>
        <position position="1492"/>
    </location>
</feature>
<keyword evidence="5 12" id="KW-1133">Transmembrane helix</keyword>
<feature type="transmembrane region" description="Helical" evidence="12">
    <location>
        <begin position="292"/>
        <end position="309"/>
    </location>
</feature>
<feature type="transmembrane region" description="Helical" evidence="12">
    <location>
        <begin position="1007"/>
        <end position="1032"/>
    </location>
</feature>
<feature type="transmembrane region" description="Helical" evidence="12">
    <location>
        <begin position="654"/>
        <end position="671"/>
    </location>
</feature>
<dbReference type="InterPro" id="IPR004117">
    <property type="entry name" value="7tm6_olfct_rcpt"/>
</dbReference>
<feature type="transmembrane region" description="Helical" evidence="12">
    <location>
        <begin position="879"/>
        <end position="903"/>
    </location>
</feature>
<keyword evidence="4" id="KW-0552">Olfaction</keyword>
<evidence type="ECO:0000256" key="4">
    <source>
        <dbReference type="ARBA" id="ARBA00022725"/>
    </source>
</evidence>
<feature type="transmembrane region" description="Helical" evidence="12">
    <location>
        <begin position="29"/>
        <end position="57"/>
    </location>
</feature>
<feature type="transmembrane region" description="Helical" evidence="12">
    <location>
        <begin position="164"/>
        <end position="187"/>
    </location>
</feature>
<feature type="transmembrane region" description="Helical" evidence="12">
    <location>
        <begin position="1193"/>
        <end position="1215"/>
    </location>
</feature>
<dbReference type="GO" id="GO:0004984">
    <property type="term" value="F:olfactory receptor activity"/>
    <property type="evidence" value="ECO:0007669"/>
    <property type="project" value="InterPro"/>
</dbReference>
<organism evidence="13 14">
    <name type="scientific">Acromyrmex charruanus</name>
    <dbReference type="NCBI Taxonomy" id="2715315"/>
    <lineage>
        <taxon>Eukaryota</taxon>
        <taxon>Metazoa</taxon>
        <taxon>Ecdysozoa</taxon>
        <taxon>Arthropoda</taxon>
        <taxon>Hexapoda</taxon>
        <taxon>Insecta</taxon>
        <taxon>Pterygota</taxon>
        <taxon>Neoptera</taxon>
        <taxon>Endopterygota</taxon>
        <taxon>Hymenoptera</taxon>
        <taxon>Apocrita</taxon>
        <taxon>Aculeata</taxon>
        <taxon>Formicoidea</taxon>
        <taxon>Formicidae</taxon>
        <taxon>Myrmicinae</taxon>
        <taxon>Acromyrmex</taxon>
    </lineage>
</organism>
<evidence type="ECO:0000256" key="7">
    <source>
        <dbReference type="ARBA" id="ARBA00023170"/>
    </source>
</evidence>
<evidence type="ECO:0000256" key="1">
    <source>
        <dbReference type="ARBA" id="ARBA00004141"/>
    </source>
</evidence>
<feature type="transmembrane region" description="Helical" evidence="12">
    <location>
        <begin position="542"/>
        <end position="562"/>
    </location>
</feature>
<name>A0A836FVN3_9HYME</name>
<feature type="transmembrane region" description="Helical" evidence="12">
    <location>
        <begin position="1297"/>
        <end position="1316"/>
    </location>
</feature>
<feature type="transmembrane region" description="Helical" evidence="12">
    <location>
        <begin position="618"/>
        <end position="642"/>
    </location>
</feature>
<comment type="caution">
    <text evidence="13">The sequence shown here is derived from an EMBL/GenBank/DDBJ whole genome shotgun (WGS) entry which is preliminary data.</text>
</comment>
<accession>A0A836FVN3</accession>
<evidence type="ECO:0000256" key="6">
    <source>
        <dbReference type="ARBA" id="ARBA00023136"/>
    </source>
</evidence>
<dbReference type="EMBL" id="JAANIC010001256">
    <property type="protein sequence ID" value="KAG5346797.1"/>
    <property type="molecule type" value="Genomic_DNA"/>
</dbReference>
<keyword evidence="3 12" id="KW-0812">Transmembrane</keyword>
<feature type="transmembrane region" description="Helical" evidence="12">
    <location>
        <begin position="815"/>
        <end position="837"/>
    </location>
</feature>
<evidence type="ECO:0000256" key="8">
    <source>
        <dbReference type="ARBA" id="ARBA00023224"/>
    </source>
</evidence>
<dbReference type="GO" id="GO:0005886">
    <property type="term" value="C:plasma membrane"/>
    <property type="evidence" value="ECO:0007669"/>
    <property type="project" value="TreeGrafter"/>
</dbReference>
<feature type="transmembrane region" description="Helical" evidence="12">
    <location>
        <begin position="405"/>
        <end position="433"/>
    </location>
</feature>
<dbReference type="PANTHER" id="PTHR21137:SF37">
    <property type="entry name" value="ODORANT RECEPTOR 46A, ISOFORM B-RELATED"/>
    <property type="match status" value="1"/>
</dbReference>
<evidence type="ECO:0000313" key="14">
    <source>
        <dbReference type="Proteomes" id="UP000669903"/>
    </source>
</evidence>
<keyword evidence="6 12" id="KW-0472">Membrane</keyword>
<feature type="transmembrane region" description="Helical" evidence="12">
    <location>
        <begin position="257"/>
        <end position="280"/>
    </location>
</feature>
<feature type="transmembrane region" description="Helical" evidence="12">
    <location>
        <begin position="377"/>
        <end position="396"/>
    </location>
</feature>
<evidence type="ECO:0000256" key="10">
    <source>
        <dbReference type="ARBA" id="ARBA00037946"/>
    </source>
</evidence>
<comment type="function">
    <text evidence="9">Odorant receptor which mediates acceptance or avoidance behavior, depending on its substrates. The odorant receptor repertoire encodes a large collection of odor stimuli that vary widely in identity, intensity, and duration. May form a complex with Orco to form odorant-sensing units, providing sensitive and prolonged odorant signaling and calcium permeability.</text>
</comment>
<evidence type="ECO:0000256" key="12">
    <source>
        <dbReference type="SAM" id="Phobius"/>
    </source>
</evidence>
<comment type="subcellular location">
    <subcellularLocation>
        <location evidence="1">Membrane</location>
        <topology evidence="1">Multi-pass membrane protein</topology>
    </subcellularLocation>
</comment>
<proteinExistence type="inferred from homology"/>
<keyword evidence="7" id="KW-0675">Receptor</keyword>
<feature type="transmembrane region" description="Helical" evidence="12">
    <location>
        <begin position="923"/>
        <end position="949"/>
    </location>
</feature>
<feature type="transmembrane region" description="Helical" evidence="12">
    <location>
        <begin position="124"/>
        <end position="144"/>
    </location>
</feature>
<evidence type="ECO:0000256" key="3">
    <source>
        <dbReference type="ARBA" id="ARBA00022692"/>
    </source>
</evidence>
<feature type="transmembrane region" description="Helical" evidence="12">
    <location>
        <begin position="1159"/>
        <end position="1187"/>
    </location>
</feature>
<dbReference type="Pfam" id="PF02949">
    <property type="entry name" value="7tm_6"/>
    <property type="match status" value="4"/>
</dbReference>
<evidence type="ECO:0000313" key="13">
    <source>
        <dbReference type="EMBL" id="KAG5346797.1"/>
    </source>
</evidence>
<protein>
    <submittedName>
        <fullName evidence="13">OR46A protein</fullName>
    </submittedName>
</protein>
<gene>
    <name evidence="13" type="primary">Or46a_5</name>
    <name evidence="13" type="ORF">G6Z76_0009498</name>
</gene>
<keyword evidence="2" id="KW-0716">Sensory transduction</keyword>
<feature type="transmembrane region" description="Helical" evidence="12">
    <location>
        <begin position="69"/>
        <end position="86"/>
    </location>
</feature>
<feature type="non-terminal residue" evidence="13">
    <location>
        <position position="1"/>
    </location>
</feature>
<evidence type="ECO:0000256" key="11">
    <source>
        <dbReference type="ARBA" id="ARBA00038679"/>
    </source>
</evidence>
<evidence type="ECO:0000256" key="9">
    <source>
        <dbReference type="ARBA" id="ARBA00037764"/>
    </source>
</evidence>
<feature type="transmembrane region" description="Helical" evidence="12">
    <location>
        <begin position="439"/>
        <end position="461"/>
    </location>
</feature>
<dbReference type="Proteomes" id="UP000669903">
    <property type="component" value="Unassembled WGS sequence"/>
</dbReference>
<keyword evidence="8" id="KW-0807">Transducer</keyword>
<feature type="transmembrane region" description="Helical" evidence="12">
    <location>
        <begin position="1038"/>
        <end position="1060"/>
    </location>
</feature>
<feature type="transmembrane region" description="Helical" evidence="12">
    <location>
        <begin position="1257"/>
        <end position="1277"/>
    </location>
</feature>
<evidence type="ECO:0000256" key="5">
    <source>
        <dbReference type="ARBA" id="ARBA00022989"/>
    </source>
</evidence>
<sequence length="1492" mass="171255">MQILPLNFLLYTISGLWRPIKWSSKCSKLLYSMFTFSTIYLLSYLMLTHLLYIIFVIDNVEDFASTSPFFFSTISLIFKAVTAVIYRDRIVNTVEILQNEPCKACDKDETDIQMKFDHTIRSYSIYYLLLCTFSAVGAVTAGILDVLEGQLPYNMWVPWNCTSFLLFLFTSLQEIVSLIVATIVNIATETIVLGFCLQLCAQFEILEHRLQRMVKRREEEIFPKSSLNKVSRKISKLSKHISHHLCIIRLAGTINGIYSKVFFVQFFVSILVLCSIVYHLSSHLTLTDVATLIVYTFSMFVQIFVYCWAGNEVMLKSTGLSDITYHMDWMLMTISEQKDLLMIMKRCAKPIKFTSSFLVTLSLESYGNLIVKRITNMQMFSLNFLMYTIGGVWMPIEWSSNIAKLLYNVFTTVVLVLLYFLMITQFMDIILIVDNIDDFATNTLMFLTIVAVTCKATIVVVRRKAIINLVQILLTAPCKPRNEDEMTIQTKFDKFIKSCSIKYSLLATSSVTGVTVRSVLNAMQGQLPYRVWLPYDFNVSPIFWITSVQQIITVIFVTIINVGTETLVFGLFLQTCAQFEIFESRLQKLVTNKTNKLMKNKIEYLEHSSLSYARTVNVIFNQVLFVQFFGSILVLCTSVYYLSAHSTLSETATLIVYTICMFVQIYVYCWSGNEVILKSMSVGDAIYHMNWPSLSVNERKELLMIMLRSTLPMKFTSSFLITLSLQSYSSVRIILILCYSYCKQICSLLSQNMQILSLNFLIYNLCGMWRPNEWSSNGAKLLYNVFTFMVIFSEYFLVVTQFMDIILIVDNIDDFATNTLMFLTIVAVCCKATIVVIRRNAINNLIQLLMETPCKPRDEDEIAIKTKFDTFIRSCLIKYMLLSMSSLTGVTIGSVVNIMQGYLPYRIWLPFNYTIPLAFWTISIHQIVTLIFATMINVSTDILVLGLFLHTCAQFEIFESRLHKLVIYKTINYLGNAVSSLNKDKTEISECIRHHLSIYKYAKTVNVIFNQVLFVQFFASILVLCTSVYYLSIHIREFSGILPFLVYTIGMFVQIYIYCWSGNEVILKSMSVGDAVYCMDWPLLSVNEKKQLLMVMVRSTIPIKFTSSFLITVSLQSYSSVITRKRRGPNMQILSLNFLIHSFCGIWRPNEWSSNGAKLMYNIFTFIVIFSEYFLVLTQFMDIILIVDNIDDFATNTLMFLTIVAVCCKATVVVVRRSAITNLVQILMKTPCKPCNEDEVAIQTKYDIFIRSCSIKYSLLATSSVTGTTIGSVLNIMQGHLPYRIWLPYNYNVSTMFWATSVHQIITVIFSAMINIGTDTLVFGLILHTCAQLKIFESRLHKLMINRTIRYLENTFSPYAKTVNVIFNQVLFVQFFASILVLCTSVYYLSIHITELSGTATFLLYTIGMFVQIYIYCWSGNEVILKSMSVGDAIYCMDWPLLSVNEKKELLMVMIRSTIPIKFTSSFLITLSLQSYSNILKTSYSAFNILQK</sequence>
<feature type="transmembrane region" description="Helical" evidence="12">
    <location>
        <begin position="1370"/>
        <end position="1390"/>
    </location>
</feature>
<feature type="transmembrane region" description="Helical" evidence="12">
    <location>
        <begin position="1402"/>
        <end position="1419"/>
    </location>
</feature>
<comment type="subunit">
    <text evidence="11">Interacts with Orco. Complexes exist early in the endomembrane system in olfactory sensory neurons (OSNs), coupling these complexes to the conserved ciliary trafficking pathway.</text>
</comment>
<evidence type="ECO:0000256" key="2">
    <source>
        <dbReference type="ARBA" id="ARBA00022606"/>
    </source>
</evidence>
<dbReference type="PANTHER" id="PTHR21137">
    <property type="entry name" value="ODORANT RECEPTOR"/>
    <property type="match status" value="1"/>
</dbReference>
<dbReference type="GO" id="GO:0007165">
    <property type="term" value="P:signal transduction"/>
    <property type="evidence" value="ECO:0007669"/>
    <property type="project" value="UniProtKB-KW"/>
</dbReference>